<keyword evidence="2" id="KW-1185">Reference proteome</keyword>
<gene>
    <name evidence="1" type="ORF">Q0812_13360</name>
</gene>
<evidence type="ECO:0000313" key="2">
    <source>
        <dbReference type="Proteomes" id="UP001169063"/>
    </source>
</evidence>
<evidence type="ECO:0000313" key="1">
    <source>
        <dbReference type="EMBL" id="MDO1560417.1"/>
    </source>
</evidence>
<sequence length="67" mass="7349">MAGADEMRVRFLEAFDWTPPDRRMVTLAFAAGQEATVTRRCGEEAVRAGKAEEIAPPKRQAKADAEA</sequence>
<accession>A0ABT8SPB3</accession>
<organism evidence="1 2">
    <name type="scientific">Peiella sedimenti</name>
    <dbReference type="NCBI Taxonomy" id="3061083"/>
    <lineage>
        <taxon>Bacteria</taxon>
        <taxon>Pseudomonadati</taxon>
        <taxon>Pseudomonadota</taxon>
        <taxon>Alphaproteobacteria</taxon>
        <taxon>Caulobacterales</taxon>
        <taxon>Caulobacteraceae</taxon>
        <taxon>Peiella</taxon>
    </lineage>
</organism>
<proteinExistence type="predicted"/>
<dbReference type="EMBL" id="JAUKTR010000006">
    <property type="protein sequence ID" value="MDO1560417.1"/>
    <property type="molecule type" value="Genomic_DNA"/>
</dbReference>
<reference evidence="1" key="1">
    <citation type="submission" date="2023-07" db="EMBL/GenBank/DDBJ databases">
        <title>Brevundimonas soil sp. nov., isolated from the soil of chemical plant.</title>
        <authorList>
            <person name="Wu N."/>
        </authorList>
    </citation>
    <scope>NUCLEOTIDE SEQUENCE</scope>
    <source>
        <strain evidence="1">XZ-24</strain>
    </source>
</reference>
<name>A0ABT8SPB3_9CAUL</name>
<protein>
    <submittedName>
        <fullName evidence="1">Uncharacterized protein</fullName>
    </submittedName>
</protein>
<dbReference type="RefSeq" id="WP_302110848.1">
    <property type="nucleotide sequence ID" value="NZ_JAUKTR010000006.1"/>
</dbReference>
<comment type="caution">
    <text evidence="1">The sequence shown here is derived from an EMBL/GenBank/DDBJ whole genome shotgun (WGS) entry which is preliminary data.</text>
</comment>
<dbReference type="Proteomes" id="UP001169063">
    <property type="component" value="Unassembled WGS sequence"/>
</dbReference>